<proteinExistence type="inferred from homology"/>
<comment type="similarity">
    <text evidence="1">Belongs to the multicopper oxidase family.</text>
</comment>
<feature type="domain" description="Plastocyanin-like" evidence="5">
    <location>
        <begin position="418"/>
        <end position="494"/>
    </location>
</feature>
<keyword evidence="9" id="KW-1185">Reference proteome</keyword>
<evidence type="ECO:0000259" key="5">
    <source>
        <dbReference type="Pfam" id="PF00394"/>
    </source>
</evidence>
<evidence type="ECO:0000313" key="9">
    <source>
        <dbReference type="Proteomes" id="UP001209570"/>
    </source>
</evidence>
<comment type="caution">
    <text evidence="8">The sequence shown here is derived from an EMBL/GenBank/DDBJ whole genome shotgun (WGS) entry which is preliminary data.</text>
</comment>
<evidence type="ECO:0000259" key="7">
    <source>
        <dbReference type="Pfam" id="PF07732"/>
    </source>
</evidence>
<dbReference type="GO" id="GO:0016491">
    <property type="term" value="F:oxidoreductase activity"/>
    <property type="evidence" value="ECO:0007669"/>
    <property type="project" value="UniProtKB-KW"/>
</dbReference>
<feature type="region of interest" description="Disordered" evidence="4">
    <location>
        <begin position="1"/>
        <end position="53"/>
    </location>
</feature>
<evidence type="ECO:0000256" key="1">
    <source>
        <dbReference type="ARBA" id="ARBA00010609"/>
    </source>
</evidence>
<keyword evidence="2" id="KW-0479">Metal-binding</keyword>
<evidence type="ECO:0000256" key="4">
    <source>
        <dbReference type="SAM" id="MobiDB-lite"/>
    </source>
</evidence>
<dbReference type="Pfam" id="PF07731">
    <property type="entry name" value="Cu-oxidase_2"/>
    <property type="match status" value="1"/>
</dbReference>
<dbReference type="PANTHER" id="PTHR11709:SF2">
    <property type="entry name" value="MULTICOPPER OXIDASE LPR1"/>
    <property type="match status" value="1"/>
</dbReference>
<dbReference type="Pfam" id="PF07732">
    <property type="entry name" value="Cu-oxidase_3"/>
    <property type="match status" value="1"/>
</dbReference>
<reference evidence="8" key="1">
    <citation type="submission" date="2021-12" db="EMBL/GenBank/DDBJ databases">
        <title>Prjna785345.</title>
        <authorList>
            <person name="Rujirawat T."/>
            <person name="Krajaejun T."/>
        </authorList>
    </citation>
    <scope>NUCLEOTIDE SEQUENCE</scope>
    <source>
        <strain evidence="8">Pi057C3</strain>
    </source>
</reference>
<keyword evidence="3" id="KW-0560">Oxidoreductase</keyword>
<evidence type="ECO:0000256" key="3">
    <source>
        <dbReference type="ARBA" id="ARBA00023002"/>
    </source>
</evidence>
<dbReference type="Gene3D" id="2.60.40.420">
    <property type="entry name" value="Cupredoxins - blue copper proteins"/>
    <property type="match status" value="3"/>
</dbReference>
<dbReference type="InterPro" id="IPR008972">
    <property type="entry name" value="Cupredoxin"/>
</dbReference>
<dbReference type="AlphaFoldDB" id="A0AAD5MG42"/>
<accession>A0AAD5MG42</accession>
<dbReference type="InterPro" id="IPR001117">
    <property type="entry name" value="Cu-oxidase_2nd"/>
</dbReference>
<feature type="region of interest" description="Disordered" evidence="4">
    <location>
        <begin position="126"/>
        <end position="147"/>
    </location>
</feature>
<dbReference type="EMBL" id="JAKCXM010000031">
    <property type="protein sequence ID" value="KAJ0406556.1"/>
    <property type="molecule type" value="Genomic_DNA"/>
</dbReference>
<evidence type="ECO:0008006" key="10">
    <source>
        <dbReference type="Google" id="ProtNLM"/>
    </source>
</evidence>
<evidence type="ECO:0000313" key="8">
    <source>
        <dbReference type="EMBL" id="KAJ0406556.1"/>
    </source>
</evidence>
<dbReference type="InterPro" id="IPR002355">
    <property type="entry name" value="Cu_oxidase_Cu_BS"/>
</dbReference>
<dbReference type="InterPro" id="IPR045087">
    <property type="entry name" value="Cu-oxidase_fam"/>
</dbReference>
<dbReference type="Proteomes" id="UP001209570">
    <property type="component" value="Unassembled WGS sequence"/>
</dbReference>
<dbReference type="CDD" id="cd13853">
    <property type="entry name" value="CuRO_1_Tth-MCO_like"/>
    <property type="match status" value="1"/>
</dbReference>
<evidence type="ECO:0000256" key="2">
    <source>
        <dbReference type="ARBA" id="ARBA00022723"/>
    </source>
</evidence>
<feature type="compositionally biased region" description="Acidic residues" evidence="4">
    <location>
        <begin position="133"/>
        <end position="147"/>
    </location>
</feature>
<protein>
    <recommendedName>
        <fullName evidence="10">Multicopper oxidase</fullName>
    </recommendedName>
</protein>
<dbReference type="InterPro" id="IPR011707">
    <property type="entry name" value="Cu-oxidase-like_N"/>
</dbReference>
<evidence type="ECO:0000259" key="6">
    <source>
        <dbReference type="Pfam" id="PF07731"/>
    </source>
</evidence>
<dbReference type="PANTHER" id="PTHR11709">
    <property type="entry name" value="MULTI-COPPER OXIDASE"/>
    <property type="match status" value="1"/>
</dbReference>
<feature type="domain" description="Plastocyanin-like" evidence="6">
    <location>
        <begin position="588"/>
        <end position="701"/>
    </location>
</feature>
<sequence>MPLLSSLSSSAPPKITSPPSHQQIEEPGAFSSARRSSAGTSGWSSYQHGDEDATLLQSSEPVASLPASTAAKSARRGVGAGLRTVAYALAAAAGIVTLHVIYESHHSSSPWPAQVSNARRDVSPHHLVRTNEGNDDDDDEEDGWEDDGIDRVAAGDEVLRAVALEELAADLDLLRAHEVRRAVNGELNMTLRVAATRFANGPIAFWTRTYEHSIPAPMLSLRPGDTLHLHQINELGPNEPGAWSPNTYHDPNSTNIHVHGMHVDPTGISDNVLRTLAPGETMDSKIRIPENHPSGVSYYHPHYHGSVNIQIAGGMAGAIVVEDDEDSLPAEYKHMRRHVVMLQEFRFDGGPGSDLRQIAEFSRSRLDMRPEYTPKVLLDEQVRTLFPYIARTPQTTVEGVGISAALKAHRGHRGRPSISRFFVANGQFLPKLEVQPNENVLLRLVNAGNGATLELAIPGCTMHVIAQDGIYLRAPRLSKLLLLSSGGRADIVLRCLPPDSSDPHRESLRPLFSKKDVTVNSFLGAGTDVFQGIVAFVHVSGPSRDMPVVKRAPPVPALYARDLPAPSTAPFRFEFSMSMTKQKKDGFMYKQYFINHVPFNLTSMRNLTLGAVDEWVIVNDREEDGSDATKNHPFHIHTNAFQIVAISHGAGVDYEVGDWRDVIAVPTPGNVTIRLKPMDFAGRIVAHCHITGHSDMGMVALVDIFE</sequence>
<organism evidence="8 9">
    <name type="scientific">Pythium insidiosum</name>
    <name type="common">Pythiosis disease agent</name>
    <dbReference type="NCBI Taxonomy" id="114742"/>
    <lineage>
        <taxon>Eukaryota</taxon>
        <taxon>Sar</taxon>
        <taxon>Stramenopiles</taxon>
        <taxon>Oomycota</taxon>
        <taxon>Peronosporomycetes</taxon>
        <taxon>Pythiales</taxon>
        <taxon>Pythiaceae</taxon>
        <taxon>Pythium</taxon>
    </lineage>
</organism>
<feature type="compositionally biased region" description="Low complexity" evidence="4">
    <location>
        <begin position="1"/>
        <end position="10"/>
    </location>
</feature>
<dbReference type="InterPro" id="IPR011706">
    <property type="entry name" value="Cu-oxidase_C"/>
</dbReference>
<dbReference type="SUPFAM" id="SSF49503">
    <property type="entry name" value="Cupredoxins"/>
    <property type="match status" value="3"/>
</dbReference>
<gene>
    <name evidence="8" type="ORF">P43SY_004445</name>
</gene>
<name>A0AAD5MG42_PYTIN</name>
<feature type="domain" description="Plastocyanin-like" evidence="7">
    <location>
        <begin position="209"/>
        <end position="325"/>
    </location>
</feature>
<dbReference type="GO" id="GO:0005507">
    <property type="term" value="F:copper ion binding"/>
    <property type="evidence" value="ECO:0007669"/>
    <property type="project" value="InterPro"/>
</dbReference>
<feature type="compositionally biased region" description="Low complexity" evidence="4">
    <location>
        <begin position="28"/>
        <end position="45"/>
    </location>
</feature>
<dbReference type="Pfam" id="PF00394">
    <property type="entry name" value="Cu-oxidase"/>
    <property type="match status" value="1"/>
</dbReference>
<dbReference type="PROSITE" id="PS00080">
    <property type="entry name" value="MULTICOPPER_OXIDASE2"/>
    <property type="match status" value="1"/>
</dbReference>